<gene>
    <name evidence="1" type="ORF">LX87_02063</name>
</gene>
<evidence type="ECO:0000313" key="1">
    <source>
        <dbReference type="EMBL" id="RAK00361.1"/>
    </source>
</evidence>
<organism evidence="1 2">
    <name type="scientific">Larkinella arboricola</name>
    <dbReference type="NCBI Taxonomy" id="643671"/>
    <lineage>
        <taxon>Bacteria</taxon>
        <taxon>Pseudomonadati</taxon>
        <taxon>Bacteroidota</taxon>
        <taxon>Cytophagia</taxon>
        <taxon>Cytophagales</taxon>
        <taxon>Spirosomataceae</taxon>
        <taxon>Larkinella</taxon>
    </lineage>
</organism>
<proteinExistence type="predicted"/>
<dbReference type="Proteomes" id="UP000248790">
    <property type="component" value="Unassembled WGS sequence"/>
</dbReference>
<accession>A0A327X1H8</accession>
<comment type="caution">
    <text evidence="1">The sequence shown here is derived from an EMBL/GenBank/DDBJ whole genome shotgun (WGS) entry which is preliminary data.</text>
</comment>
<dbReference type="AlphaFoldDB" id="A0A327X1H8"/>
<name>A0A327X1H8_LARAB</name>
<keyword evidence="2" id="KW-1185">Reference proteome</keyword>
<protein>
    <submittedName>
        <fullName evidence="1">Uncharacterized protein</fullName>
    </submittedName>
</protein>
<dbReference type="RefSeq" id="WP_111628109.1">
    <property type="nucleotide sequence ID" value="NZ_QLMC01000002.1"/>
</dbReference>
<evidence type="ECO:0000313" key="2">
    <source>
        <dbReference type="Proteomes" id="UP000248790"/>
    </source>
</evidence>
<reference evidence="1 2" key="1">
    <citation type="submission" date="2018-06" db="EMBL/GenBank/DDBJ databases">
        <title>Genomic Encyclopedia of Archaeal and Bacterial Type Strains, Phase II (KMG-II): from individual species to whole genera.</title>
        <authorList>
            <person name="Goeker M."/>
        </authorList>
    </citation>
    <scope>NUCLEOTIDE SEQUENCE [LARGE SCALE GENOMIC DNA]</scope>
    <source>
        <strain evidence="1 2">DSM 21851</strain>
    </source>
</reference>
<sequence length="122" mass="13916">MKFHRSIFSFLCLLLIGWALGYWAGSSAGIDRRTELKVATIGASPERDRLDHLTDEFTHSTVHEAIVTPVVSHQVPPSFFAIIPAIWVLIREPRLMSQPSTPYYFFAYFRRLFGHQIAINAP</sequence>
<dbReference type="OrthoDB" id="961624at2"/>
<dbReference type="EMBL" id="QLMC01000002">
    <property type="protein sequence ID" value="RAK00361.1"/>
    <property type="molecule type" value="Genomic_DNA"/>
</dbReference>